<evidence type="ECO:0000256" key="1">
    <source>
        <dbReference type="SAM" id="MobiDB-lite"/>
    </source>
</evidence>
<feature type="region of interest" description="Disordered" evidence="1">
    <location>
        <begin position="1"/>
        <end position="27"/>
    </location>
</feature>
<protein>
    <submittedName>
        <fullName evidence="2">Uncharacterized protein</fullName>
    </submittedName>
</protein>
<sequence length="68" mass="6940">MSPWLSCTVTAAPPPGPPRSASKLVDSTPGIAPAASRQRCTNAPVLIGRRSGGVMYTRTSTSLPSMAA</sequence>
<organism evidence="2">
    <name type="scientific">uncultured organism</name>
    <dbReference type="NCBI Taxonomy" id="155900"/>
    <lineage>
        <taxon>unclassified sequences</taxon>
        <taxon>environmental samples</taxon>
    </lineage>
</organism>
<accession>A0A5B8RI21</accession>
<dbReference type="AlphaFoldDB" id="A0A5B8RI21"/>
<reference evidence="2" key="1">
    <citation type="submission" date="2019-06" db="EMBL/GenBank/DDBJ databases">
        <authorList>
            <person name="Murdoch R.W."/>
            <person name="Fathepure B."/>
        </authorList>
    </citation>
    <scope>NUCLEOTIDE SEQUENCE</scope>
</reference>
<name>A0A5B8RI21_9ZZZZ</name>
<proteinExistence type="predicted"/>
<gene>
    <name evidence="2" type="ORF">KBTEX_03916</name>
</gene>
<evidence type="ECO:0000313" key="2">
    <source>
        <dbReference type="EMBL" id="QEA07558.1"/>
    </source>
</evidence>
<dbReference type="EMBL" id="MN079281">
    <property type="protein sequence ID" value="QEA07558.1"/>
    <property type="molecule type" value="Genomic_DNA"/>
</dbReference>